<keyword evidence="10" id="KW-0472">Membrane</keyword>
<evidence type="ECO:0000256" key="5">
    <source>
        <dbReference type="ARBA" id="ARBA00022723"/>
    </source>
</evidence>
<evidence type="ECO:0000256" key="11">
    <source>
        <dbReference type="SAM" id="SignalP"/>
    </source>
</evidence>
<dbReference type="GO" id="GO:0046872">
    <property type="term" value="F:metal ion binding"/>
    <property type="evidence" value="ECO:0007669"/>
    <property type="project" value="UniProtKB-KW"/>
</dbReference>
<dbReference type="PANTHER" id="PTHR10340:SF57">
    <property type="entry name" value="METALLOPHOS DOMAIN-CONTAINING PROTEIN"/>
    <property type="match status" value="1"/>
</dbReference>
<evidence type="ECO:0000313" key="15">
    <source>
        <dbReference type="Proteomes" id="UP000770661"/>
    </source>
</evidence>
<evidence type="ECO:0000313" key="14">
    <source>
        <dbReference type="EMBL" id="KAG0714622.1"/>
    </source>
</evidence>
<gene>
    <name evidence="14" type="primary">SMPDL3B_0</name>
    <name evidence="14" type="ORF">GWK47_013744</name>
</gene>
<dbReference type="InterPro" id="IPR004843">
    <property type="entry name" value="Calcineurin-like_PHP"/>
</dbReference>
<evidence type="ECO:0000256" key="2">
    <source>
        <dbReference type="ARBA" id="ARBA00004613"/>
    </source>
</evidence>
<dbReference type="GO" id="GO:0008081">
    <property type="term" value="F:phosphoric diester hydrolase activity"/>
    <property type="evidence" value="ECO:0007669"/>
    <property type="project" value="TreeGrafter"/>
</dbReference>
<dbReference type="InterPro" id="IPR045473">
    <property type="entry name" value="ASM_C"/>
</dbReference>
<keyword evidence="8" id="KW-0862">Zinc</keyword>
<keyword evidence="10" id="KW-0812">Transmembrane</keyword>
<evidence type="ECO:0000256" key="6">
    <source>
        <dbReference type="ARBA" id="ARBA00022729"/>
    </source>
</evidence>
<dbReference type="Pfam" id="PF19272">
    <property type="entry name" value="ASMase_C"/>
    <property type="match status" value="1"/>
</dbReference>
<dbReference type="InterPro" id="IPR041805">
    <property type="entry name" value="ASMase/PPN1_MPP"/>
</dbReference>
<dbReference type="OrthoDB" id="6337601at2759"/>
<evidence type="ECO:0000256" key="9">
    <source>
        <dbReference type="ARBA" id="ARBA00023180"/>
    </source>
</evidence>
<dbReference type="EMBL" id="JACEEZ010020373">
    <property type="protein sequence ID" value="KAG0714622.1"/>
    <property type="molecule type" value="Genomic_DNA"/>
</dbReference>
<reference evidence="14" key="1">
    <citation type="submission" date="2020-07" db="EMBL/GenBank/DDBJ databases">
        <title>The High-quality genome of the commercially important snow crab, Chionoecetes opilio.</title>
        <authorList>
            <person name="Jeong J.-H."/>
            <person name="Ryu S."/>
        </authorList>
    </citation>
    <scope>NUCLEOTIDE SEQUENCE</scope>
    <source>
        <strain evidence="14">MADBK_172401_WGS</strain>
        <tissue evidence="14">Digestive gland</tissue>
    </source>
</reference>
<name>A0A8J4XU43_CHIOP</name>
<keyword evidence="6 11" id="KW-0732">Signal</keyword>
<dbReference type="Pfam" id="PF00149">
    <property type="entry name" value="Metallophos"/>
    <property type="match status" value="1"/>
</dbReference>
<evidence type="ECO:0000259" key="13">
    <source>
        <dbReference type="Pfam" id="PF19272"/>
    </source>
</evidence>
<dbReference type="InterPro" id="IPR029052">
    <property type="entry name" value="Metallo-depent_PP-like"/>
</dbReference>
<feature type="transmembrane region" description="Helical" evidence="10">
    <location>
        <begin position="414"/>
        <end position="440"/>
    </location>
</feature>
<dbReference type="PANTHER" id="PTHR10340">
    <property type="entry name" value="SPHINGOMYELIN PHOSPHODIESTERASE"/>
    <property type="match status" value="1"/>
</dbReference>
<feature type="domain" description="Calcineurin-like phosphoesterase" evidence="12">
    <location>
        <begin position="44"/>
        <end position="301"/>
    </location>
</feature>
<keyword evidence="15" id="KW-1185">Reference proteome</keyword>
<feature type="chain" id="PRO_5035174365" evidence="11">
    <location>
        <begin position="28"/>
        <end position="471"/>
    </location>
</feature>
<evidence type="ECO:0000259" key="12">
    <source>
        <dbReference type="Pfam" id="PF00149"/>
    </source>
</evidence>
<keyword evidence="4" id="KW-0964">Secreted</keyword>
<proteinExistence type="inferred from homology"/>
<evidence type="ECO:0000256" key="1">
    <source>
        <dbReference type="ARBA" id="ARBA00001947"/>
    </source>
</evidence>
<evidence type="ECO:0000256" key="3">
    <source>
        <dbReference type="ARBA" id="ARBA00008234"/>
    </source>
</evidence>
<organism evidence="14 15">
    <name type="scientific">Chionoecetes opilio</name>
    <name type="common">Atlantic snow crab</name>
    <name type="synonym">Cancer opilio</name>
    <dbReference type="NCBI Taxonomy" id="41210"/>
    <lineage>
        <taxon>Eukaryota</taxon>
        <taxon>Metazoa</taxon>
        <taxon>Ecdysozoa</taxon>
        <taxon>Arthropoda</taxon>
        <taxon>Crustacea</taxon>
        <taxon>Multicrustacea</taxon>
        <taxon>Malacostraca</taxon>
        <taxon>Eumalacostraca</taxon>
        <taxon>Eucarida</taxon>
        <taxon>Decapoda</taxon>
        <taxon>Pleocyemata</taxon>
        <taxon>Brachyura</taxon>
        <taxon>Eubrachyura</taxon>
        <taxon>Majoidea</taxon>
        <taxon>Majidae</taxon>
        <taxon>Chionoecetes</taxon>
    </lineage>
</organism>
<sequence length="471" mass="52441">MGMAGRPAGSLAPWLLCLVMGVVVSSPAPGPESGPHLPHQYQGKFWQITDIHWDLRYDEEGNPTKMCHTGYDADGHNSMWGNYNCDSPWPLVKSAIQAMVEVEAQPDFVLWTGDNAPHSEDPMPDFSVIFKTLSNLTVELRTAFHASIPVLPVLGNHDAYPKDDYPVAGEEFYGKYLHQGGWATLLPAEAQQEFVQGGYYSYKMASGVMVLVVNTNLYYAANTLGVDVPDPCGQFAWLRSRLQSARDQQFKVIITAHAPPGYFERMVLVPFFNASYNDAYVDLLNDFGEVILVQIYGHEHTDSFKLFSGPKARETYGLSSLSPVNMANLHSKLKSNDTLFQTYYLLNSAGYNNGLCDSSCKKSHLCAIAYLKMQDVVNCRFSNSTKSHSLSREDLSQYSKVLAEGMHNSYASQLILILVVVSMVLTVVLAVSLAVMLFMVSAKRRQMVPAEANFPILNLSRTQNKNYRKLP</sequence>
<feature type="domain" description="Sphingomyelin phosphodiesterase C-terminal" evidence="13">
    <location>
        <begin position="314"/>
        <end position="379"/>
    </location>
</feature>
<protein>
    <submittedName>
        <fullName evidence="14">Acid sphingomyelinase-like phosphodiesterase 3b</fullName>
    </submittedName>
</protein>
<dbReference type="GO" id="GO:0005615">
    <property type="term" value="C:extracellular space"/>
    <property type="evidence" value="ECO:0007669"/>
    <property type="project" value="TreeGrafter"/>
</dbReference>
<evidence type="ECO:0000256" key="10">
    <source>
        <dbReference type="SAM" id="Phobius"/>
    </source>
</evidence>
<keyword evidence="7" id="KW-0378">Hydrolase</keyword>
<keyword evidence="10" id="KW-1133">Transmembrane helix</keyword>
<evidence type="ECO:0000256" key="7">
    <source>
        <dbReference type="ARBA" id="ARBA00022801"/>
    </source>
</evidence>
<dbReference type="AlphaFoldDB" id="A0A8J4XU43"/>
<accession>A0A8J4XU43</accession>
<feature type="signal peptide" evidence="11">
    <location>
        <begin position="1"/>
        <end position="27"/>
    </location>
</feature>
<comment type="caution">
    <text evidence="14">The sequence shown here is derived from an EMBL/GenBank/DDBJ whole genome shotgun (WGS) entry which is preliminary data.</text>
</comment>
<dbReference type="Proteomes" id="UP000770661">
    <property type="component" value="Unassembled WGS sequence"/>
</dbReference>
<comment type="cofactor">
    <cofactor evidence="1">
        <name>Zn(2+)</name>
        <dbReference type="ChEBI" id="CHEBI:29105"/>
    </cofactor>
</comment>
<keyword evidence="9" id="KW-0325">Glycoprotein</keyword>
<comment type="similarity">
    <text evidence="3">Belongs to the acid sphingomyelinase family.</text>
</comment>
<dbReference type="SUPFAM" id="SSF56300">
    <property type="entry name" value="Metallo-dependent phosphatases"/>
    <property type="match status" value="1"/>
</dbReference>
<evidence type="ECO:0000256" key="8">
    <source>
        <dbReference type="ARBA" id="ARBA00022833"/>
    </source>
</evidence>
<comment type="subcellular location">
    <subcellularLocation>
        <location evidence="2">Secreted</location>
    </subcellularLocation>
</comment>
<keyword evidence="5" id="KW-0479">Metal-binding</keyword>
<dbReference type="Gene3D" id="3.60.21.10">
    <property type="match status" value="1"/>
</dbReference>
<dbReference type="CDD" id="cd00842">
    <property type="entry name" value="MPP_ASMase"/>
    <property type="match status" value="1"/>
</dbReference>
<evidence type="ECO:0000256" key="4">
    <source>
        <dbReference type="ARBA" id="ARBA00022525"/>
    </source>
</evidence>